<dbReference type="Proteomes" id="UP001500731">
    <property type="component" value="Unassembled WGS sequence"/>
</dbReference>
<dbReference type="InterPro" id="IPR036390">
    <property type="entry name" value="WH_DNA-bd_sf"/>
</dbReference>
<evidence type="ECO:0000256" key="1">
    <source>
        <dbReference type="ARBA" id="ARBA00023015"/>
    </source>
</evidence>
<dbReference type="EMBL" id="BAABGP010000010">
    <property type="protein sequence ID" value="GAA4483936.1"/>
    <property type="molecule type" value="Genomic_DNA"/>
</dbReference>
<name>A0ABP8PBW3_9MICO</name>
<dbReference type="Gene3D" id="1.10.10.10">
    <property type="entry name" value="Winged helix-like DNA-binding domain superfamily/Winged helix DNA-binding domain"/>
    <property type="match status" value="1"/>
</dbReference>
<dbReference type="PANTHER" id="PTHR43537:SF45">
    <property type="entry name" value="GNTR FAMILY REGULATORY PROTEIN"/>
    <property type="match status" value="1"/>
</dbReference>
<dbReference type="SUPFAM" id="SSF46785">
    <property type="entry name" value="Winged helix' DNA-binding domain"/>
    <property type="match status" value="1"/>
</dbReference>
<dbReference type="SUPFAM" id="SSF48008">
    <property type="entry name" value="GntR ligand-binding domain-like"/>
    <property type="match status" value="1"/>
</dbReference>
<evidence type="ECO:0000259" key="5">
    <source>
        <dbReference type="PROSITE" id="PS50949"/>
    </source>
</evidence>
<feature type="domain" description="HTH gntR-type" evidence="5">
    <location>
        <begin position="8"/>
        <end position="75"/>
    </location>
</feature>
<dbReference type="PROSITE" id="PS50949">
    <property type="entry name" value="HTH_GNTR"/>
    <property type="match status" value="1"/>
</dbReference>
<keyword evidence="7" id="KW-1185">Reference proteome</keyword>
<proteinExistence type="predicted"/>
<dbReference type="InterPro" id="IPR000524">
    <property type="entry name" value="Tscrpt_reg_HTH_GntR"/>
</dbReference>
<gene>
    <name evidence="6" type="ORF">GCM10023171_16170</name>
</gene>
<evidence type="ECO:0000313" key="6">
    <source>
        <dbReference type="EMBL" id="GAA4483936.1"/>
    </source>
</evidence>
<dbReference type="Pfam" id="PF00392">
    <property type="entry name" value="GntR"/>
    <property type="match status" value="1"/>
</dbReference>
<dbReference type="SMART" id="SM00895">
    <property type="entry name" value="FCD"/>
    <property type="match status" value="1"/>
</dbReference>
<dbReference type="PANTHER" id="PTHR43537">
    <property type="entry name" value="TRANSCRIPTIONAL REGULATOR, GNTR FAMILY"/>
    <property type="match status" value="1"/>
</dbReference>
<dbReference type="InterPro" id="IPR036388">
    <property type="entry name" value="WH-like_DNA-bd_sf"/>
</dbReference>
<keyword evidence="3" id="KW-0804">Transcription</keyword>
<reference evidence="7" key="1">
    <citation type="journal article" date="2019" name="Int. J. Syst. Evol. Microbiol.">
        <title>The Global Catalogue of Microorganisms (GCM) 10K type strain sequencing project: providing services to taxonomists for standard genome sequencing and annotation.</title>
        <authorList>
            <consortium name="The Broad Institute Genomics Platform"/>
            <consortium name="The Broad Institute Genome Sequencing Center for Infectious Disease"/>
            <person name="Wu L."/>
            <person name="Ma J."/>
        </authorList>
    </citation>
    <scope>NUCLEOTIDE SEQUENCE [LARGE SCALE GENOMIC DNA]</scope>
    <source>
        <strain evidence="7">JCM 17839</strain>
    </source>
</reference>
<organism evidence="6 7">
    <name type="scientific">Microbacterium panaciterrae</name>
    <dbReference type="NCBI Taxonomy" id="985759"/>
    <lineage>
        <taxon>Bacteria</taxon>
        <taxon>Bacillati</taxon>
        <taxon>Actinomycetota</taxon>
        <taxon>Actinomycetes</taxon>
        <taxon>Micrococcales</taxon>
        <taxon>Microbacteriaceae</taxon>
        <taxon>Microbacterium</taxon>
    </lineage>
</organism>
<evidence type="ECO:0000256" key="3">
    <source>
        <dbReference type="ARBA" id="ARBA00023163"/>
    </source>
</evidence>
<keyword evidence="2" id="KW-0238">DNA-binding</keyword>
<dbReference type="PRINTS" id="PR00035">
    <property type="entry name" value="HTHGNTR"/>
</dbReference>
<dbReference type="CDD" id="cd07377">
    <property type="entry name" value="WHTH_GntR"/>
    <property type="match status" value="1"/>
</dbReference>
<dbReference type="Gene3D" id="1.20.120.530">
    <property type="entry name" value="GntR ligand-binding domain-like"/>
    <property type="match status" value="1"/>
</dbReference>
<dbReference type="RefSeq" id="WP_345185956.1">
    <property type="nucleotide sequence ID" value="NZ_BAABGP010000010.1"/>
</dbReference>
<dbReference type="SMART" id="SM00345">
    <property type="entry name" value="HTH_GNTR"/>
    <property type="match status" value="1"/>
</dbReference>
<dbReference type="InterPro" id="IPR011711">
    <property type="entry name" value="GntR_C"/>
</dbReference>
<accession>A0ABP8PBW3</accession>
<dbReference type="Pfam" id="PF07729">
    <property type="entry name" value="FCD"/>
    <property type="match status" value="1"/>
</dbReference>
<sequence length="242" mass="26617">MGNVGNVELESARVLRLLRDSILAGVRRPGDRLIEREIADELAVSRLPVREAIKSLVNEGLLLARPRSWAVVRQFTAQDVDDIAEVRDAIEVVVFEMAARRHTADGLAKVKAVLDREFAAAKAGNAPAAHVAGAEFHLLMAELAQNATVDEILGMMRSRLILLFKEHEDLLSMAEDHARIYESLALRDLPTLRLRVQRHLRAGTETARRRLAQLTAATAERREASTATADEEILEGAPAAGE</sequence>
<evidence type="ECO:0000313" key="7">
    <source>
        <dbReference type="Proteomes" id="UP001500731"/>
    </source>
</evidence>
<evidence type="ECO:0000256" key="2">
    <source>
        <dbReference type="ARBA" id="ARBA00023125"/>
    </source>
</evidence>
<protein>
    <submittedName>
        <fullName evidence="6">GntR family transcriptional regulator</fullName>
    </submittedName>
</protein>
<feature type="region of interest" description="Disordered" evidence="4">
    <location>
        <begin position="217"/>
        <end position="242"/>
    </location>
</feature>
<keyword evidence="1" id="KW-0805">Transcription regulation</keyword>
<evidence type="ECO:0000256" key="4">
    <source>
        <dbReference type="SAM" id="MobiDB-lite"/>
    </source>
</evidence>
<dbReference type="InterPro" id="IPR008920">
    <property type="entry name" value="TF_FadR/GntR_C"/>
</dbReference>
<comment type="caution">
    <text evidence="6">The sequence shown here is derived from an EMBL/GenBank/DDBJ whole genome shotgun (WGS) entry which is preliminary data.</text>
</comment>